<dbReference type="GO" id="GO:0046168">
    <property type="term" value="P:glycerol-3-phosphate catabolic process"/>
    <property type="evidence" value="ECO:0007669"/>
    <property type="project" value="TreeGrafter"/>
</dbReference>
<reference evidence="16 17" key="1">
    <citation type="submission" date="2019-08" db="EMBL/GenBank/DDBJ databases">
        <title>In-depth cultivation of the pig gut microbiome towards novel bacterial diversity and tailored functional studies.</title>
        <authorList>
            <person name="Wylensek D."/>
            <person name="Hitch T.C.A."/>
            <person name="Clavel T."/>
        </authorList>
    </citation>
    <scope>NUCLEOTIDE SEQUENCE [LARGE SCALE GENOMIC DNA]</scope>
    <source>
        <strain evidence="16 17">WB03_NA08</strain>
    </source>
</reference>
<keyword evidence="11 16" id="KW-0560">Oxidoreductase</keyword>
<dbReference type="Proteomes" id="UP000470875">
    <property type="component" value="Unassembled WGS sequence"/>
</dbReference>
<evidence type="ECO:0000256" key="12">
    <source>
        <dbReference type="ARBA" id="ARBA00023136"/>
    </source>
</evidence>
<dbReference type="EMBL" id="VULO01000003">
    <property type="protein sequence ID" value="MSS83680.1"/>
    <property type="molecule type" value="Genomic_DNA"/>
</dbReference>
<accession>A0A6N7VRU8</accession>
<evidence type="ECO:0000256" key="4">
    <source>
        <dbReference type="ARBA" id="ARBA00005157"/>
    </source>
</evidence>
<evidence type="ECO:0000256" key="6">
    <source>
        <dbReference type="ARBA" id="ARBA00011331"/>
    </source>
</evidence>
<comment type="cofactor">
    <cofactor evidence="1">
        <name>FMN</name>
        <dbReference type="ChEBI" id="CHEBI:58210"/>
    </cofactor>
</comment>
<dbReference type="SUPFAM" id="SSF54373">
    <property type="entry name" value="FAD-linked reductases, C-terminal domain"/>
    <property type="match status" value="1"/>
</dbReference>
<keyword evidence="10" id="KW-0274">FAD</keyword>
<dbReference type="Pfam" id="PF04324">
    <property type="entry name" value="Fer2_BFD"/>
    <property type="match status" value="1"/>
</dbReference>
<dbReference type="GO" id="GO:0004368">
    <property type="term" value="F:glycerol-3-phosphate dehydrogenase (quinone) activity"/>
    <property type="evidence" value="ECO:0007669"/>
    <property type="project" value="UniProtKB-EC"/>
</dbReference>
<evidence type="ECO:0000256" key="7">
    <source>
        <dbReference type="ARBA" id="ARBA00013029"/>
    </source>
</evidence>
<dbReference type="GO" id="GO:0005886">
    <property type="term" value="C:plasma membrane"/>
    <property type="evidence" value="ECO:0007669"/>
    <property type="project" value="UniProtKB-SubCell"/>
</dbReference>
<proteinExistence type="inferred from homology"/>
<dbReference type="EC" id="1.1.5.3" evidence="7"/>
<dbReference type="GO" id="GO:0050660">
    <property type="term" value="F:flavin adenine dinucleotide binding"/>
    <property type="evidence" value="ECO:0007669"/>
    <property type="project" value="InterPro"/>
</dbReference>
<dbReference type="Gene3D" id="3.50.50.60">
    <property type="entry name" value="FAD/NAD(P)-binding domain"/>
    <property type="match status" value="3"/>
</dbReference>
<dbReference type="PANTHER" id="PTHR11985:SF35">
    <property type="entry name" value="ANAEROBIC GLYCEROL-3-PHOSPHATE DEHYDROGENASE SUBUNIT A"/>
    <property type="match status" value="1"/>
</dbReference>
<dbReference type="Gene3D" id="1.10.10.1100">
    <property type="entry name" value="BFD-like [2Fe-2S]-binding domain"/>
    <property type="match status" value="1"/>
</dbReference>
<evidence type="ECO:0000256" key="1">
    <source>
        <dbReference type="ARBA" id="ARBA00001917"/>
    </source>
</evidence>
<feature type="domain" description="BFD-like [2Fe-2S]-binding" evidence="15">
    <location>
        <begin position="412"/>
        <end position="462"/>
    </location>
</feature>
<dbReference type="PROSITE" id="PS00978">
    <property type="entry name" value="FAD_G3PDH_2"/>
    <property type="match status" value="1"/>
</dbReference>
<dbReference type="InterPro" id="IPR041854">
    <property type="entry name" value="BFD-like_2Fe2S-bd_dom_sf"/>
</dbReference>
<protein>
    <recommendedName>
        <fullName evidence="7">glycerol-3-phosphate dehydrogenase</fullName>
        <ecNumber evidence="7">1.1.5.3</ecNumber>
    </recommendedName>
</protein>
<dbReference type="PANTHER" id="PTHR11985">
    <property type="entry name" value="GLYCEROL-3-PHOSPHATE DEHYDROGENASE"/>
    <property type="match status" value="1"/>
</dbReference>
<dbReference type="InterPro" id="IPR007419">
    <property type="entry name" value="BFD-like_2Fe2S-bd_dom"/>
</dbReference>
<evidence type="ECO:0000259" key="14">
    <source>
        <dbReference type="Pfam" id="PF01266"/>
    </source>
</evidence>
<keyword evidence="12" id="KW-0472">Membrane</keyword>
<comment type="subunit">
    <text evidence="6">Composed of a catalytic GlpA/B dimer and of membrane bound GlpC.</text>
</comment>
<dbReference type="AlphaFoldDB" id="A0A6N7VRU8"/>
<comment type="similarity">
    <text evidence="5">Belongs to the FAD-dependent glycerol-3-phosphate dehydrogenase family.</text>
</comment>
<dbReference type="GO" id="GO:0010181">
    <property type="term" value="F:FMN binding"/>
    <property type="evidence" value="ECO:0007669"/>
    <property type="project" value="InterPro"/>
</dbReference>
<evidence type="ECO:0000256" key="8">
    <source>
        <dbReference type="ARBA" id="ARBA00022475"/>
    </source>
</evidence>
<evidence type="ECO:0000256" key="3">
    <source>
        <dbReference type="ARBA" id="ARBA00004202"/>
    </source>
</evidence>
<feature type="domain" description="FAD dependent oxidoreductase" evidence="14">
    <location>
        <begin position="7"/>
        <end position="356"/>
    </location>
</feature>
<dbReference type="InterPro" id="IPR017752">
    <property type="entry name" value="G3P_DH_GlpA_su"/>
</dbReference>
<keyword evidence="8" id="KW-1003">Cell membrane</keyword>
<comment type="pathway">
    <text evidence="4">Polyol metabolism; glycerol degradation via glycerol kinase pathway; glycerone phosphate from sn-glycerol 3-phosphate (anaerobic route): step 1/1.</text>
</comment>
<evidence type="ECO:0000256" key="11">
    <source>
        <dbReference type="ARBA" id="ARBA00023002"/>
    </source>
</evidence>
<dbReference type="InterPro" id="IPR006076">
    <property type="entry name" value="FAD-dep_OxRdtase"/>
</dbReference>
<evidence type="ECO:0000256" key="5">
    <source>
        <dbReference type="ARBA" id="ARBA00007330"/>
    </source>
</evidence>
<dbReference type="CDD" id="cd19946">
    <property type="entry name" value="GlpA-like_Fer2_BFD-like"/>
    <property type="match status" value="1"/>
</dbReference>
<dbReference type="InterPro" id="IPR036188">
    <property type="entry name" value="FAD/NAD-bd_sf"/>
</dbReference>
<dbReference type="RefSeq" id="WP_154543362.1">
    <property type="nucleotide sequence ID" value="NZ_VULO01000003.1"/>
</dbReference>
<keyword evidence="17" id="KW-1185">Reference proteome</keyword>
<name>A0A6N7VRU8_9ACTO</name>
<evidence type="ECO:0000313" key="16">
    <source>
        <dbReference type="EMBL" id="MSS83680.1"/>
    </source>
</evidence>
<dbReference type="UniPathway" id="UPA00618">
    <property type="reaction ID" value="UER00673"/>
</dbReference>
<dbReference type="Pfam" id="PF01266">
    <property type="entry name" value="DAO"/>
    <property type="match status" value="1"/>
</dbReference>
<dbReference type="PRINTS" id="PR01001">
    <property type="entry name" value="FADG3PDH"/>
</dbReference>
<comment type="cofactor">
    <cofactor evidence="2">
        <name>FAD</name>
        <dbReference type="ChEBI" id="CHEBI:57692"/>
    </cofactor>
</comment>
<evidence type="ECO:0000259" key="15">
    <source>
        <dbReference type="Pfam" id="PF04324"/>
    </source>
</evidence>
<dbReference type="GO" id="GO:0019563">
    <property type="term" value="P:glycerol catabolic process"/>
    <property type="evidence" value="ECO:0007669"/>
    <property type="project" value="UniProtKB-UniPathway"/>
</dbReference>
<evidence type="ECO:0000313" key="17">
    <source>
        <dbReference type="Proteomes" id="UP000470875"/>
    </source>
</evidence>
<dbReference type="SUPFAM" id="SSF51905">
    <property type="entry name" value="FAD/NAD(P)-binding domain"/>
    <property type="match status" value="1"/>
</dbReference>
<organism evidence="16 17">
    <name type="scientific">Scrofimicrobium canadense</name>
    <dbReference type="NCBI Taxonomy" id="2652290"/>
    <lineage>
        <taxon>Bacteria</taxon>
        <taxon>Bacillati</taxon>
        <taxon>Actinomycetota</taxon>
        <taxon>Actinomycetes</taxon>
        <taxon>Actinomycetales</taxon>
        <taxon>Actinomycetaceae</taxon>
        <taxon>Scrofimicrobium</taxon>
    </lineage>
</organism>
<dbReference type="InterPro" id="IPR000447">
    <property type="entry name" value="G3P_DH_FAD-dep"/>
</dbReference>
<keyword evidence="9" id="KW-0285">Flavoprotein</keyword>
<sequence length="532" mass="57926">MKNLTADVVVIGGGSTGAGVVRDVAMRGFRAVLVERADLGQGTTGRFHGLLHSGGRYVVSDPESATECAEENAILKRVQADAIENTGGLFVTTPYDSEEYADGYVEACRATGVPVEEISVAEAIRREPRLHPETKRAFAVEDGTIDGWKLVWGAARSAQAYGATILTYHRVTEIAHGDGQVQAVVAHDERTGNDVRIECAFVLNCGGAWAGKIAQMAECHGVDVVPGAGIMVAMNHRLSQSVINRCVYPADGDILVPAHPVCIIGTTDQRVDSPDDIAIPRDQVQQMLDSGEAMIPGFRHARAIHAWAGARPLVRDSRVSADDTRHMKRGMNVIDHLERDGVKGLLTIAGGKLTTYRLMAERIVDQMCEQMGEQRPCRTAEEAVPGSESGKMYTLSRRLAEVEKKTPGSQQIICECELVTRAKLEQAMNGLQEFSLDDVRRQVRLGMGSCQGGFCASRAAGIAHETGHADTTKANELLRKFMENRWIGLWPILYGAQVRQCALDNWIYEGTLDIEHLPGEEDSVAEEEVVVR</sequence>
<comment type="subcellular location">
    <subcellularLocation>
        <location evidence="3">Cell membrane</location>
        <topology evidence="3">Peripheral membrane protein</topology>
    </subcellularLocation>
</comment>
<dbReference type="NCBIfam" id="TIGR03377">
    <property type="entry name" value="glycerol3P_GlpA"/>
    <property type="match status" value="1"/>
</dbReference>
<evidence type="ECO:0000256" key="13">
    <source>
        <dbReference type="ARBA" id="ARBA00049055"/>
    </source>
</evidence>
<comment type="caution">
    <text evidence="16">The sequence shown here is derived from an EMBL/GenBank/DDBJ whole genome shotgun (WGS) entry which is preliminary data.</text>
</comment>
<dbReference type="GO" id="GO:0009331">
    <property type="term" value="C:glycerol-3-phosphate dehydrogenase (FAD) complex"/>
    <property type="evidence" value="ECO:0007669"/>
    <property type="project" value="InterPro"/>
</dbReference>
<evidence type="ECO:0000256" key="2">
    <source>
        <dbReference type="ARBA" id="ARBA00001974"/>
    </source>
</evidence>
<gene>
    <name evidence="16" type="primary">glpA</name>
    <name evidence="16" type="ORF">FYJ24_02660</name>
</gene>
<comment type="catalytic activity">
    <reaction evidence="13">
        <text>a quinone + sn-glycerol 3-phosphate = dihydroxyacetone phosphate + a quinol</text>
        <dbReference type="Rhea" id="RHEA:18977"/>
        <dbReference type="ChEBI" id="CHEBI:24646"/>
        <dbReference type="ChEBI" id="CHEBI:57597"/>
        <dbReference type="ChEBI" id="CHEBI:57642"/>
        <dbReference type="ChEBI" id="CHEBI:132124"/>
        <dbReference type="EC" id="1.1.5.3"/>
    </reaction>
</comment>
<evidence type="ECO:0000256" key="9">
    <source>
        <dbReference type="ARBA" id="ARBA00022630"/>
    </source>
</evidence>
<evidence type="ECO:0000256" key="10">
    <source>
        <dbReference type="ARBA" id="ARBA00022827"/>
    </source>
</evidence>